<reference evidence="1" key="1">
    <citation type="journal article" date="2021" name="Proc. Natl. Acad. Sci. U.S.A.">
        <title>A Catalog of Tens of Thousands of Viruses from Human Metagenomes Reveals Hidden Associations with Chronic Diseases.</title>
        <authorList>
            <person name="Tisza M.J."/>
            <person name="Buck C.B."/>
        </authorList>
    </citation>
    <scope>NUCLEOTIDE SEQUENCE</scope>
    <source>
        <strain evidence="1">Ct87y24</strain>
    </source>
</reference>
<accession>A0A8S5Q799</accession>
<evidence type="ECO:0000313" key="1">
    <source>
        <dbReference type="EMBL" id="DAE14597.1"/>
    </source>
</evidence>
<sequence>MKTTIDGVEFFSDRNDSRALVAYNTPEGAETLEDAKFIAEKRLESYIEQEPENGYWSVEIESKDGYRVEVTWSFEGCSSDGDEFITTYVNGERLCDKNLADNMRLAYRIGDAKELLSSIDDEEWQEIGIAWFNERIADFAARYPDRFTQEQRQEVKRISDVIKQA</sequence>
<proteinExistence type="predicted"/>
<dbReference type="EMBL" id="BK015588">
    <property type="protein sequence ID" value="DAE14597.1"/>
    <property type="molecule type" value="Genomic_DNA"/>
</dbReference>
<organism evidence="1">
    <name type="scientific">virus sp. ct87y24</name>
    <dbReference type="NCBI Taxonomy" id="2825805"/>
    <lineage>
        <taxon>Viruses</taxon>
    </lineage>
</organism>
<name>A0A8S5Q799_9VIRU</name>
<protein>
    <submittedName>
        <fullName evidence="1">Uncharacterized protein</fullName>
    </submittedName>
</protein>